<gene>
    <name evidence="4" type="ORF">CITCOLO1_LOCUS20629</name>
</gene>
<dbReference type="PANTHER" id="PTHR33098">
    <property type="entry name" value="COTTON FIBER (DUF761)"/>
    <property type="match status" value="1"/>
</dbReference>
<dbReference type="Pfam" id="PF05553">
    <property type="entry name" value="DUF761"/>
    <property type="match status" value="1"/>
</dbReference>
<feature type="transmembrane region" description="Helical" evidence="2">
    <location>
        <begin position="6"/>
        <end position="28"/>
    </location>
</feature>
<proteinExistence type="predicted"/>
<dbReference type="PANTHER" id="PTHR33098:SF53">
    <property type="entry name" value="OS05G0540900 PROTEIN"/>
    <property type="match status" value="1"/>
</dbReference>
<keyword evidence="2" id="KW-0812">Transmembrane</keyword>
<keyword evidence="2" id="KW-0472">Membrane</keyword>
<evidence type="ECO:0000313" key="4">
    <source>
        <dbReference type="EMBL" id="CAK9328223.1"/>
    </source>
</evidence>
<accession>A0ABP0Z8E5</accession>
<dbReference type="InterPro" id="IPR008480">
    <property type="entry name" value="DUF761_pln"/>
</dbReference>
<dbReference type="EMBL" id="OZ021742">
    <property type="protein sequence ID" value="CAK9328223.1"/>
    <property type="molecule type" value="Genomic_DNA"/>
</dbReference>
<dbReference type="InterPro" id="IPR025520">
    <property type="entry name" value="DUF4408"/>
</dbReference>
<evidence type="ECO:0000313" key="5">
    <source>
        <dbReference type="Proteomes" id="UP001642487"/>
    </source>
</evidence>
<keyword evidence="5" id="KW-1185">Reference proteome</keyword>
<evidence type="ECO:0000256" key="1">
    <source>
        <dbReference type="SAM" id="MobiDB-lite"/>
    </source>
</evidence>
<protein>
    <recommendedName>
        <fullName evidence="3">DUF4408 domain-containing protein</fullName>
    </recommendedName>
</protein>
<feature type="compositionally biased region" description="Polar residues" evidence="1">
    <location>
        <begin position="98"/>
        <end position="108"/>
    </location>
</feature>
<feature type="region of interest" description="Disordered" evidence="1">
    <location>
        <begin position="98"/>
        <end position="152"/>
    </location>
</feature>
<organism evidence="4 5">
    <name type="scientific">Citrullus colocynthis</name>
    <name type="common">colocynth</name>
    <dbReference type="NCBI Taxonomy" id="252529"/>
    <lineage>
        <taxon>Eukaryota</taxon>
        <taxon>Viridiplantae</taxon>
        <taxon>Streptophyta</taxon>
        <taxon>Embryophyta</taxon>
        <taxon>Tracheophyta</taxon>
        <taxon>Spermatophyta</taxon>
        <taxon>Magnoliopsida</taxon>
        <taxon>eudicotyledons</taxon>
        <taxon>Gunneridae</taxon>
        <taxon>Pentapetalae</taxon>
        <taxon>rosids</taxon>
        <taxon>fabids</taxon>
        <taxon>Cucurbitales</taxon>
        <taxon>Cucurbitaceae</taxon>
        <taxon>Benincaseae</taxon>
        <taxon>Citrullus</taxon>
    </lineage>
</organism>
<feature type="compositionally biased region" description="Basic and acidic residues" evidence="1">
    <location>
        <begin position="185"/>
        <end position="200"/>
    </location>
</feature>
<feature type="region of interest" description="Disordered" evidence="1">
    <location>
        <begin position="185"/>
        <end position="207"/>
    </location>
</feature>
<feature type="compositionally biased region" description="Polar residues" evidence="1">
    <location>
        <begin position="138"/>
        <end position="147"/>
    </location>
</feature>
<keyword evidence="2" id="KW-1133">Transmembrane helix</keyword>
<name>A0ABP0Z8E5_9ROSI</name>
<reference evidence="4 5" key="1">
    <citation type="submission" date="2024-03" db="EMBL/GenBank/DDBJ databases">
        <authorList>
            <person name="Gkanogiannis A."/>
            <person name="Becerra Lopez-Lavalle L."/>
        </authorList>
    </citation>
    <scope>NUCLEOTIDE SEQUENCE [LARGE SCALE GENOMIC DNA]</scope>
</reference>
<sequence length="241" mass="27353">MWTSVVTWVTPTSLFILINVVIATIAIISRFTADKSRHHPYGGPALIRPPSFLERVKSFNFTPYNSNSYYYSNPDPGLGPSLDRPARTPSMLDRLKSITLNRSDSIRQPETLPPAAEAAEQSPEKAHHEHSVSRSKSESITQAPTTSLRRRLEKSLSEKLPWVSFTAAQGETGELVKEIERHRPATARAEIREPETKEGGEKEEEEVDLRADDFINKFKQQLRLQRLESLLRYRDMVAGKK</sequence>
<dbReference type="Pfam" id="PF14364">
    <property type="entry name" value="DUF4408"/>
    <property type="match status" value="1"/>
</dbReference>
<feature type="compositionally biased region" description="Basic and acidic residues" evidence="1">
    <location>
        <begin position="122"/>
        <end position="137"/>
    </location>
</feature>
<feature type="domain" description="DUF4408" evidence="3">
    <location>
        <begin position="1"/>
        <end position="31"/>
    </location>
</feature>
<evidence type="ECO:0000256" key="2">
    <source>
        <dbReference type="SAM" id="Phobius"/>
    </source>
</evidence>
<dbReference type="Proteomes" id="UP001642487">
    <property type="component" value="Chromosome 8"/>
</dbReference>
<evidence type="ECO:0000259" key="3">
    <source>
        <dbReference type="Pfam" id="PF14364"/>
    </source>
</evidence>